<sequence length="302" mass="33658">MISYNQAALIEEAVLSCLNQDYSNFEIVISDDGSTDGTAEILRDFKTKNPEKIKLILNPINQGILKNSNIALDNCSGELVAFMGGDDILYPNKISTQVRAFESNPKLVFCYHPCHILRNGIITETVGNRSKDLVQNFHQMISNYGAQIPGPVPMLARSALPEGGFNEKISTACDWLLFIEICSKGEVVRLDEVLSIYRKHDNNIGRKVFSYADNFLQTLDLVEQKYGSDPEVLKASSKGRKRFLLGIIYNAIMVGNKEALHKYIEIYRNAGGSMATVIDLIGSLPFSGMLFRSIKHSLKKIV</sequence>
<dbReference type="InterPro" id="IPR029044">
    <property type="entry name" value="Nucleotide-diphossugar_trans"/>
</dbReference>
<evidence type="ECO:0000259" key="2">
    <source>
        <dbReference type="Pfam" id="PF00535"/>
    </source>
</evidence>
<evidence type="ECO:0000313" key="4">
    <source>
        <dbReference type="Proteomes" id="UP000325607"/>
    </source>
</evidence>
<accession>A0A5E6VDS0</accession>
<dbReference type="Gene3D" id="3.90.550.10">
    <property type="entry name" value="Spore Coat Polysaccharide Biosynthesis Protein SpsA, Chain A"/>
    <property type="match status" value="1"/>
</dbReference>
<dbReference type="SUPFAM" id="SSF53448">
    <property type="entry name" value="Nucleotide-diphospho-sugar transferases"/>
    <property type="match status" value="1"/>
</dbReference>
<dbReference type="Proteomes" id="UP000325607">
    <property type="component" value="Unassembled WGS sequence"/>
</dbReference>
<dbReference type="Pfam" id="PF00535">
    <property type="entry name" value="Glycos_transf_2"/>
    <property type="match status" value="1"/>
</dbReference>
<keyword evidence="1" id="KW-0997">Cell inner membrane</keyword>
<name>A0A5E6VDS0_PSEFL</name>
<dbReference type="InterPro" id="IPR001173">
    <property type="entry name" value="Glyco_trans_2-like"/>
</dbReference>
<proteinExistence type="predicted"/>
<gene>
    <name evidence="3" type="ORF">PS645_04043</name>
</gene>
<keyword evidence="1" id="KW-0472">Membrane</keyword>
<dbReference type="PANTHER" id="PTHR43685">
    <property type="entry name" value="GLYCOSYLTRANSFERASE"/>
    <property type="match status" value="1"/>
</dbReference>
<organism evidence="3 4">
    <name type="scientific">Pseudomonas fluorescens</name>
    <dbReference type="NCBI Taxonomy" id="294"/>
    <lineage>
        <taxon>Bacteria</taxon>
        <taxon>Pseudomonadati</taxon>
        <taxon>Pseudomonadota</taxon>
        <taxon>Gammaproteobacteria</taxon>
        <taxon>Pseudomonadales</taxon>
        <taxon>Pseudomonadaceae</taxon>
        <taxon>Pseudomonas</taxon>
    </lineage>
</organism>
<feature type="domain" description="Glycosyltransferase 2-like" evidence="2">
    <location>
        <begin position="1"/>
        <end position="112"/>
    </location>
</feature>
<dbReference type="InterPro" id="IPR050834">
    <property type="entry name" value="Glycosyltransf_2"/>
</dbReference>
<protein>
    <recommendedName>
        <fullName evidence="2">Glycosyltransferase 2-like domain-containing protein</fullName>
    </recommendedName>
</protein>
<evidence type="ECO:0000256" key="1">
    <source>
        <dbReference type="ARBA" id="ARBA00022519"/>
    </source>
</evidence>
<reference evidence="3 4" key="1">
    <citation type="submission" date="2019-09" db="EMBL/GenBank/DDBJ databases">
        <authorList>
            <person name="Chandra G."/>
            <person name="Truman W A."/>
        </authorList>
    </citation>
    <scope>NUCLEOTIDE SEQUENCE [LARGE SCALE GENOMIC DNA]</scope>
    <source>
        <strain evidence="3">PS645</strain>
    </source>
</reference>
<keyword evidence="1" id="KW-1003">Cell membrane</keyword>
<dbReference type="AlphaFoldDB" id="A0A5E6VDS0"/>
<dbReference type="EMBL" id="CABVGX010000037">
    <property type="protein sequence ID" value="VVN15900.1"/>
    <property type="molecule type" value="Genomic_DNA"/>
</dbReference>
<evidence type="ECO:0000313" key="3">
    <source>
        <dbReference type="EMBL" id="VVN15900.1"/>
    </source>
</evidence>
<dbReference type="PANTHER" id="PTHR43685:SF11">
    <property type="entry name" value="GLYCOSYLTRANSFERASE TAGX-RELATED"/>
    <property type="match status" value="1"/>
</dbReference>